<feature type="transmembrane region" description="Helical" evidence="1">
    <location>
        <begin position="309"/>
        <end position="331"/>
    </location>
</feature>
<feature type="transmembrane region" description="Helical" evidence="1">
    <location>
        <begin position="54"/>
        <end position="81"/>
    </location>
</feature>
<protein>
    <recommendedName>
        <fullName evidence="3">Major facilitator superfamily (MFS) profile domain-containing protein</fullName>
    </recommendedName>
</protein>
<proteinExistence type="predicted"/>
<feature type="transmembrane region" description="Helical" evidence="1">
    <location>
        <begin position="190"/>
        <end position="210"/>
    </location>
</feature>
<dbReference type="SUPFAM" id="SSF103473">
    <property type="entry name" value="MFS general substrate transporter"/>
    <property type="match status" value="1"/>
</dbReference>
<name>A0A6J4UVV7_9BACT</name>
<accession>A0A6J4UVV7</accession>
<keyword evidence="1" id="KW-0472">Membrane</keyword>
<feature type="transmembrane region" description="Helical" evidence="1">
    <location>
        <begin position="21"/>
        <end position="48"/>
    </location>
</feature>
<gene>
    <name evidence="2" type="ORF">AVDCRST_MAG59-2645</name>
</gene>
<feature type="transmembrane region" description="Helical" evidence="1">
    <location>
        <begin position="337"/>
        <end position="356"/>
    </location>
</feature>
<feature type="transmembrane region" description="Helical" evidence="1">
    <location>
        <begin position="277"/>
        <end position="297"/>
    </location>
</feature>
<evidence type="ECO:0000313" key="2">
    <source>
        <dbReference type="EMBL" id="CAA9561439.1"/>
    </source>
</evidence>
<dbReference type="PANTHER" id="PTHR23526">
    <property type="entry name" value="INTEGRAL MEMBRANE TRANSPORT PROTEIN-RELATED"/>
    <property type="match status" value="1"/>
</dbReference>
<feature type="transmembrane region" description="Helical" evidence="1">
    <location>
        <begin position="120"/>
        <end position="139"/>
    </location>
</feature>
<evidence type="ECO:0000256" key="1">
    <source>
        <dbReference type="SAM" id="Phobius"/>
    </source>
</evidence>
<keyword evidence="1" id="KW-0812">Transmembrane</keyword>
<organism evidence="2">
    <name type="scientific">uncultured Thermomicrobiales bacterium</name>
    <dbReference type="NCBI Taxonomy" id="1645740"/>
    <lineage>
        <taxon>Bacteria</taxon>
        <taxon>Pseudomonadati</taxon>
        <taxon>Thermomicrobiota</taxon>
        <taxon>Thermomicrobia</taxon>
        <taxon>Thermomicrobiales</taxon>
        <taxon>environmental samples</taxon>
    </lineage>
</organism>
<sequence>MAGAEIRRFSADRRGGGANGLLATGAGAIGSLAEVLILPPIVLAFFAGQLTDSYAAVGLVSAIAVGFWAIARIPAGLLVAVQRRKQPWALAGILVRAVALALLALVAFRGAASGDDLLRSFFICLAAYALASGFASVPLEALVAKAVPNAARASFYRQRALWGIVAALGGALVVAQLFKPGGPSFPRQYALLFLAATVCQVAIAVFLASVREPLRVSERRPSVLPAIQGVPAALADRNFRRFLFFRMLLALTAAGDPFLIIFAFARLGASAGAVGGYVLAFVLGILMSQPAWVAVAHRAGERASLQAAALLRLVPPLLALVLPSIASTTLWRDRFGGQALLEIVFGVAFWCIGASTSAQARGTFGYLAEFAPFRLRAAYTFATNAGLAVAAFAPVAAGLLVERAGFDGLFLIAALIGVVAVFASGALPNTYVRLRSRRVSRPESRAAGTTTATAIGEGA</sequence>
<reference evidence="2" key="1">
    <citation type="submission" date="2020-02" db="EMBL/GenBank/DDBJ databases">
        <authorList>
            <person name="Meier V. D."/>
        </authorList>
    </citation>
    <scope>NUCLEOTIDE SEQUENCE</scope>
    <source>
        <strain evidence="2">AVDCRST_MAG59</strain>
    </source>
</reference>
<dbReference type="InterPro" id="IPR036259">
    <property type="entry name" value="MFS_trans_sf"/>
</dbReference>
<dbReference type="Gene3D" id="1.20.1250.20">
    <property type="entry name" value="MFS general substrate transporter like domains"/>
    <property type="match status" value="2"/>
</dbReference>
<evidence type="ECO:0008006" key="3">
    <source>
        <dbReference type="Google" id="ProtNLM"/>
    </source>
</evidence>
<dbReference type="PANTHER" id="PTHR23526:SF1">
    <property type="entry name" value="MAJOR FACILITATOR SUPERFAMILY MFS_1"/>
    <property type="match status" value="1"/>
</dbReference>
<feature type="transmembrane region" description="Helical" evidence="1">
    <location>
        <begin position="377"/>
        <end position="397"/>
    </location>
</feature>
<feature type="transmembrane region" description="Helical" evidence="1">
    <location>
        <begin position="88"/>
        <end position="108"/>
    </location>
</feature>
<feature type="transmembrane region" description="Helical" evidence="1">
    <location>
        <begin position="409"/>
        <end position="432"/>
    </location>
</feature>
<dbReference type="InterPro" id="IPR052528">
    <property type="entry name" value="Sugar_transport-like"/>
</dbReference>
<dbReference type="AlphaFoldDB" id="A0A6J4UVV7"/>
<keyword evidence="1" id="KW-1133">Transmembrane helix</keyword>
<dbReference type="EMBL" id="CADCWF010000162">
    <property type="protein sequence ID" value="CAA9561439.1"/>
    <property type="molecule type" value="Genomic_DNA"/>
</dbReference>
<feature type="transmembrane region" description="Helical" evidence="1">
    <location>
        <begin position="243"/>
        <end position="265"/>
    </location>
</feature>
<feature type="transmembrane region" description="Helical" evidence="1">
    <location>
        <begin position="160"/>
        <end position="178"/>
    </location>
</feature>